<dbReference type="PANTHER" id="PTHR43095">
    <property type="entry name" value="SUGAR KINASE"/>
    <property type="match status" value="1"/>
</dbReference>
<dbReference type="Pfam" id="PF02782">
    <property type="entry name" value="FGGY_C"/>
    <property type="match status" value="1"/>
</dbReference>
<evidence type="ECO:0000259" key="6">
    <source>
        <dbReference type="Pfam" id="PF02782"/>
    </source>
</evidence>
<reference evidence="7 8" key="1">
    <citation type="submission" date="2019-03" db="EMBL/GenBank/DDBJ databases">
        <title>Draft genome sequences of novel Actinobacteria.</title>
        <authorList>
            <person name="Sahin N."/>
            <person name="Ay H."/>
            <person name="Saygin H."/>
        </authorList>
    </citation>
    <scope>NUCLEOTIDE SEQUENCE [LARGE SCALE GENOMIC DNA]</scope>
    <source>
        <strain evidence="7 8">5K138</strain>
    </source>
</reference>
<evidence type="ECO:0000256" key="1">
    <source>
        <dbReference type="ARBA" id="ARBA00009156"/>
    </source>
</evidence>
<dbReference type="Proteomes" id="UP000294739">
    <property type="component" value="Unassembled WGS sequence"/>
</dbReference>
<dbReference type="PROSITE" id="PS00933">
    <property type="entry name" value="FGGY_KINASES_1"/>
    <property type="match status" value="1"/>
</dbReference>
<sequence>MTRYIIGLDNGTTSARAKLYDLDGAVVAEASQEYECEYSNPGWVDQDITMLDEANLTVLHEIVRSSGVDPLAISSLGLSTQRGLHLYVDDQGRVLRNGRGLSWQDARHPKQLDQLRSDIGEQRFYAITGLPISAFWPIGKILWMQQNEPEEYAKANKILTTQEYFLRQLSDIDDWCIDWSNASLTGLMDVERLEWSQEILDAVGIRFDQLPRIVPSGRQVGIIRDAVAGRTGLPVGLPISTGGGDQQCAGIGAGVIEPGLCELTIGTAGNSVAYLDRPVSDPQRVITRSVHATPEPVWEAEGIQAAAGAAYRWFRDNIGYLARYIEPFTRIDPYVILDRLAARSPCGANGLIFHPYLAGSMTPHYDEHARGGFLGLTLKHDLGDLARAVLEGVAYEAREVLAAYDAMGLDLKEIRLAGGATKSDLWCQIQADIYGKPTSILQEGECAVLGAAILGAVGAGIFVDVESGVASMVHVKQTYQPDPGRHERYSELWKVFGNVYEALKAAGVYRSLSAAQQH</sequence>
<dbReference type="GO" id="GO:0016301">
    <property type="term" value="F:kinase activity"/>
    <property type="evidence" value="ECO:0007669"/>
    <property type="project" value="UniProtKB-KW"/>
</dbReference>
<dbReference type="PROSITE" id="PS00445">
    <property type="entry name" value="FGGY_KINASES_2"/>
    <property type="match status" value="1"/>
</dbReference>
<comment type="similarity">
    <text evidence="1 4">Belongs to the FGGY kinase family.</text>
</comment>
<keyword evidence="3 4" id="KW-0418">Kinase</keyword>
<dbReference type="RefSeq" id="WP_131900475.1">
    <property type="nucleotide sequence ID" value="NZ_SMKZ01000058.1"/>
</dbReference>
<feature type="domain" description="Carbohydrate kinase FGGY C-terminal" evidence="6">
    <location>
        <begin position="266"/>
        <end position="458"/>
    </location>
</feature>
<dbReference type="InterPro" id="IPR018485">
    <property type="entry name" value="FGGY_C"/>
</dbReference>
<name>A0A4R5CNG6_9ACTN</name>
<dbReference type="InterPro" id="IPR018483">
    <property type="entry name" value="Carb_kinase_FGGY_CS"/>
</dbReference>
<dbReference type="CDD" id="cd07779">
    <property type="entry name" value="ASKHA_NBD_FGGY_YgcE-like"/>
    <property type="match status" value="1"/>
</dbReference>
<evidence type="ECO:0000313" key="8">
    <source>
        <dbReference type="Proteomes" id="UP000294739"/>
    </source>
</evidence>
<keyword evidence="8" id="KW-1185">Reference proteome</keyword>
<dbReference type="AlphaFoldDB" id="A0A4R5CNG6"/>
<evidence type="ECO:0000256" key="3">
    <source>
        <dbReference type="ARBA" id="ARBA00022777"/>
    </source>
</evidence>
<organism evidence="7 8">
    <name type="scientific">Jiangella asiatica</name>
    <dbReference type="NCBI Taxonomy" id="2530372"/>
    <lineage>
        <taxon>Bacteria</taxon>
        <taxon>Bacillati</taxon>
        <taxon>Actinomycetota</taxon>
        <taxon>Actinomycetes</taxon>
        <taxon>Jiangellales</taxon>
        <taxon>Jiangellaceae</taxon>
        <taxon>Jiangella</taxon>
    </lineage>
</organism>
<protein>
    <submittedName>
        <fullName evidence="7">Xylulose kinase</fullName>
    </submittedName>
</protein>
<dbReference type="EMBL" id="SMKZ01000058">
    <property type="protein sequence ID" value="TDD99923.1"/>
    <property type="molecule type" value="Genomic_DNA"/>
</dbReference>
<comment type="caution">
    <text evidence="7">The sequence shown here is derived from an EMBL/GenBank/DDBJ whole genome shotgun (WGS) entry which is preliminary data.</text>
</comment>
<evidence type="ECO:0000313" key="7">
    <source>
        <dbReference type="EMBL" id="TDD99923.1"/>
    </source>
</evidence>
<gene>
    <name evidence="7" type="ORF">E1269_27075</name>
</gene>
<dbReference type="InterPro" id="IPR000577">
    <property type="entry name" value="Carb_kinase_FGGY"/>
</dbReference>
<dbReference type="OrthoDB" id="9782710at2"/>
<proteinExistence type="inferred from homology"/>
<dbReference type="PANTHER" id="PTHR43095:SF2">
    <property type="entry name" value="GLUCONOKINASE"/>
    <property type="match status" value="1"/>
</dbReference>
<dbReference type="InParanoid" id="A0A4R5CNG6"/>
<dbReference type="InterPro" id="IPR043129">
    <property type="entry name" value="ATPase_NBD"/>
</dbReference>
<dbReference type="PIRSF" id="PIRSF000538">
    <property type="entry name" value="GlpK"/>
    <property type="match status" value="1"/>
</dbReference>
<evidence type="ECO:0000256" key="2">
    <source>
        <dbReference type="ARBA" id="ARBA00022679"/>
    </source>
</evidence>
<dbReference type="Pfam" id="PF00370">
    <property type="entry name" value="FGGY_N"/>
    <property type="match status" value="1"/>
</dbReference>
<dbReference type="InterPro" id="IPR050406">
    <property type="entry name" value="FGGY_Carb_Kinase"/>
</dbReference>
<keyword evidence="2 4" id="KW-0808">Transferase</keyword>
<dbReference type="Gene3D" id="3.30.420.40">
    <property type="match status" value="2"/>
</dbReference>
<dbReference type="SUPFAM" id="SSF53067">
    <property type="entry name" value="Actin-like ATPase domain"/>
    <property type="match status" value="2"/>
</dbReference>
<accession>A0A4R5CNG6</accession>
<dbReference type="GO" id="GO:0005975">
    <property type="term" value="P:carbohydrate metabolic process"/>
    <property type="evidence" value="ECO:0007669"/>
    <property type="project" value="InterPro"/>
</dbReference>
<dbReference type="InterPro" id="IPR018484">
    <property type="entry name" value="FGGY_N"/>
</dbReference>
<feature type="domain" description="Carbohydrate kinase FGGY N-terminal" evidence="5">
    <location>
        <begin position="4"/>
        <end position="252"/>
    </location>
</feature>
<dbReference type="GO" id="GO:0016773">
    <property type="term" value="F:phosphotransferase activity, alcohol group as acceptor"/>
    <property type="evidence" value="ECO:0007669"/>
    <property type="project" value="InterPro"/>
</dbReference>
<evidence type="ECO:0000259" key="5">
    <source>
        <dbReference type="Pfam" id="PF00370"/>
    </source>
</evidence>
<evidence type="ECO:0000256" key="4">
    <source>
        <dbReference type="RuleBase" id="RU003733"/>
    </source>
</evidence>